<evidence type="ECO:0000256" key="1">
    <source>
        <dbReference type="SAM" id="SignalP"/>
    </source>
</evidence>
<dbReference type="GO" id="GO:0032259">
    <property type="term" value="P:methylation"/>
    <property type="evidence" value="ECO:0007669"/>
    <property type="project" value="UniProtKB-KW"/>
</dbReference>
<dbReference type="PIRSF" id="PIRSF031679">
    <property type="entry name" value="Mtase_Alr7345_prd"/>
    <property type="match status" value="1"/>
</dbReference>
<keyword evidence="2" id="KW-0808">Transferase</keyword>
<feature type="chain" id="PRO_5006604943" evidence="1">
    <location>
        <begin position="32"/>
        <end position="280"/>
    </location>
</feature>
<dbReference type="EMBL" id="CP013099">
    <property type="protein sequence ID" value="ALP53089.1"/>
    <property type="molecule type" value="Genomic_DNA"/>
</dbReference>
<accession>A0A0S2TD55</accession>
<dbReference type="SUPFAM" id="SSF53335">
    <property type="entry name" value="S-adenosyl-L-methionine-dependent methyltransferases"/>
    <property type="match status" value="1"/>
</dbReference>
<feature type="signal peptide" evidence="1">
    <location>
        <begin position="1"/>
        <end position="31"/>
    </location>
</feature>
<dbReference type="STRING" id="1748243.Tel_07925"/>
<dbReference type="Proteomes" id="UP000055136">
    <property type="component" value="Chromosome"/>
</dbReference>
<dbReference type="Gene3D" id="3.40.50.150">
    <property type="entry name" value="Vaccinia Virus protein VP39"/>
    <property type="match status" value="1"/>
</dbReference>
<keyword evidence="2" id="KW-0489">Methyltransferase</keyword>
<dbReference type="KEGG" id="tee:Tel_07925"/>
<dbReference type="InterPro" id="IPR029063">
    <property type="entry name" value="SAM-dependent_MTases_sf"/>
</dbReference>
<dbReference type="GO" id="GO:0008168">
    <property type="term" value="F:methyltransferase activity"/>
    <property type="evidence" value="ECO:0007669"/>
    <property type="project" value="UniProtKB-KW"/>
</dbReference>
<keyword evidence="3" id="KW-1185">Reference proteome</keyword>
<evidence type="ECO:0000313" key="3">
    <source>
        <dbReference type="Proteomes" id="UP000055136"/>
    </source>
</evidence>
<reference evidence="2" key="1">
    <citation type="submission" date="2015-10" db="EMBL/GenBank/DDBJ databases">
        <title>Description of Candidatus Tenderia electrophaga gen. nov, sp. nov., an Uncultivated Electroautotroph from a Biocathode Enrichment.</title>
        <authorList>
            <person name="Eddie B.J."/>
            <person name="Malanoski A.P."/>
            <person name="Wang Z."/>
            <person name="Hall R.J."/>
            <person name="Oh S.D."/>
            <person name="Heiner C."/>
            <person name="Lin B."/>
            <person name="Strycharz-Glaven S.M."/>
        </authorList>
    </citation>
    <scope>NUCLEOTIDE SEQUENCE [LARGE SCALE GENOMIC DNA]</scope>
    <source>
        <strain evidence="2">NRL1</strain>
    </source>
</reference>
<sequence>MNRRLNVEFSRILIIALSAGALFAMSAAVNAQDTQEKLRAILDAEHRSAAHQARDKYRHPVETLSFFGIEDDMTVVEVFPGRGWYTEILAPFLKDHGRFYAAGNDPDSRSEFARKSTQRFKQKMASHDVFNRVNITVLAPPDKTAIAPAGSADMVLTFRNIHNWMAGGYADQVFSAMYEALKPGGVLGVVEHRGDPSTPQDPEARSGYVNQAYAIKLAEDAGFEFVGSAEINANPKDSKHHPKGVWTLPPSLTLGETDREKYLAIGESDRMTLKFIKPEE</sequence>
<dbReference type="InterPro" id="IPR016980">
    <property type="entry name" value="S-AdoMet-dep_MeTrfase_Alr7345"/>
</dbReference>
<name>A0A0S2TD55_9GAMM</name>
<dbReference type="CDD" id="cd02440">
    <property type="entry name" value="AdoMet_MTases"/>
    <property type="match status" value="1"/>
</dbReference>
<dbReference type="AlphaFoldDB" id="A0A0S2TD55"/>
<evidence type="ECO:0000313" key="2">
    <source>
        <dbReference type="EMBL" id="ALP53089.1"/>
    </source>
</evidence>
<keyword evidence="1" id="KW-0732">Signal</keyword>
<gene>
    <name evidence="2" type="ORF">Tel_07925</name>
</gene>
<organism evidence="2 3">
    <name type="scientific">Candidatus Tenderia electrophaga</name>
    <dbReference type="NCBI Taxonomy" id="1748243"/>
    <lineage>
        <taxon>Bacteria</taxon>
        <taxon>Pseudomonadati</taxon>
        <taxon>Pseudomonadota</taxon>
        <taxon>Gammaproteobacteria</taxon>
        <taxon>Candidatus Tenderiales</taxon>
        <taxon>Candidatus Tenderiaceae</taxon>
        <taxon>Candidatus Tenderia</taxon>
    </lineage>
</organism>
<protein>
    <submittedName>
        <fullName evidence="2">Methyltransferase</fullName>
    </submittedName>
</protein>
<proteinExistence type="predicted"/>